<evidence type="ECO:0000313" key="4">
    <source>
        <dbReference type="EMBL" id="EJK61459.1"/>
    </source>
</evidence>
<feature type="compositionally biased region" description="Basic residues" evidence="2">
    <location>
        <begin position="104"/>
        <end position="120"/>
    </location>
</feature>
<proteinExistence type="predicted"/>
<evidence type="ECO:0000256" key="2">
    <source>
        <dbReference type="SAM" id="MobiDB-lite"/>
    </source>
</evidence>
<protein>
    <recommendedName>
        <fullName evidence="3">Enoyl reductase (ER) domain-containing protein</fullName>
    </recommendedName>
</protein>
<dbReference type="SMART" id="SM00829">
    <property type="entry name" value="PKS_ER"/>
    <property type="match status" value="1"/>
</dbReference>
<evidence type="ECO:0000256" key="1">
    <source>
        <dbReference type="ARBA" id="ARBA00023002"/>
    </source>
</evidence>
<organism evidence="4 5">
    <name type="scientific">Thalassiosira oceanica</name>
    <name type="common">Marine diatom</name>
    <dbReference type="NCBI Taxonomy" id="159749"/>
    <lineage>
        <taxon>Eukaryota</taxon>
        <taxon>Sar</taxon>
        <taxon>Stramenopiles</taxon>
        <taxon>Ochrophyta</taxon>
        <taxon>Bacillariophyta</taxon>
        <taxon>Coscinodiscophyceae</taxon>
        <taxon>Thalassiosirophycidae</taxon>
        <taxon>Thalassiosirales</taxon>
        <taxon>Thalassiosiraceae</taxon>
        <taxon>Thalassiosira</taxon>
    </lineage>
</organism>
<sequence length="636" mass="70445">MKKKSQPTTAHARRRSGAGDVPPKKGSNAAGMRMRLSSAGAYDPGTVDSSRDSTPTPIGRAKSGRRNQQQKKPTPAGTKPSQVMLRLQPLSAAAVDARDDVGTGRRKKKTQKKSRSRGRRSAFVDGETSISTYSSGSEDESNSIIGHSSMVDSNSIIGYNSMVESESESESEDTSREYRRARRRHRRRRNRCATPPPRPKPKPVTSPVRAAKRMIEKIDDMISPQSSEADESNPSTESLVHNRVIDFVVQNEVNQLKIQNIVHGNVERLHLHEMSYIPTPKTPMDVIVKVECSNITLQDCMVRRGKWHEKQSLPYIPGTDVVGTILALGKNALKFSSFKAGDYVYAMVPSGGNAKYASIPYQNLNRIPDGTDPVMALCIASTYTPVKQSFELARKANTPLTGANVLVIGGNGPMGLATIDLALHENAIVHATASERHHPYLTSLGVRCLPIDPAKWRSKLKGRMDVVFDSVCIDDYASSREALNSRGTLICTGFSAVYTRGKIPALNGWLDMRDFHARYVRFRADWVLDNTVFFDRRERYLAAPNEFAQHFRFLCHLYSKGIITPTVSGLTPLKMVPVVQRNIERGDVPYGVCVCMPWDTGVTMPPSKLVTARERVNRIKTTLKPKALHVETASTF</sequence>
<dbReference type="Proteomes" id="UP000266841">
    <property type="component" value="Unassembled WGS sequence"/>
</dbReference>
<dbReference type="OrthoDB" id="203908at2759"/>
<feature type="region of interest" description="Disordered" evidence="2">
    <location>
        <begin position="1"/>
        <end position="146"/>
    </location>
</feature>
<gene>
    <name evidence="4" type="ORF">THAOC_18051</name>
</gene>
<dbReference type="PANTHER" id="PTHR43189:SF1">
    <property type="entry name" value="ZINC-TYPE ALCOHOL DEHYDROGENASE-LIKE PROTEIN C1198.01"/>
    <property type="match status" value="1"/>
</dbReference>
<feature type="compositionally biased region" description="Polar residues" evidence="2">
    <location>
        <begin position="128"/>
        <end position="146"/>
    </location>
</feature>
<dbReference type="SUPFAM" id="SSF50129">
    <property type="entry name" value="GroES-like"/>
    <property type="match status" value="1"/>
</dbReference>
<dbReference type="PANTHER" id="PTHR43189">
    <property type="entry name" value="ZINC-TYPE ALCOHOL DEHYDROGENASE-LIKE PROTEIN C1198.01-RELATED"/>
    <property type="match status" value="1"/>
</dbReference>
<dbReference type="Gene3D" id="3.40.50.720">
    <property type="entry name" value="NAD(P)-binding Rossmann-like Domain"/>
    <property type="match status" value="1"/>
</dbReference>
<comment type="caution">
    <text evidence="4">The sequence shown here is derived from an EMBL/GenBank/DDBJ whole genome shotgun (WGS) entry which is preliminary data.</text>
</comment>
<dbReference type="Pfam" id="PF08240">
    <property type="entry name" value="ADH_N"/>
    <property type="match status" value="1"/>
</dbReference>
<feature type="region of interest" description="Disordered" evidence="2">
    <location>
        <begin position="163"/>
        <end position="208"/>
    </location>
</feature>
<dbReference type="InterPro" id="IPR020843">
    <property type="entry name" value="ER"/>
</dbReference>
<dbReference type="SUPFAM" id="SSF51735">
    <property type="entry name" value="NAD(P)-binding Rossmann-fold domains"/>
    <property type="match status" value="1"/>
</dbReference>
<dbReference type="eggNOG" id="KOG1198">
    <property type="taxonomic scope" value="Eukaryota"/>
</dbReference>
<feature type="compositionally biased region" description="Pro residues" evidence="2">
    <location>
        <begin position="194"/>
        <end position="204"/>
    </location>
</feature>
<dbReference type="Gene3D" id="3.90.180.10">
    <property type="entry name" value="Medium-chain alcohol dehydrogenases, catalytic domain"/>
    <property type="match status" value="1"/>
</dbReference>
<dbReference type="InterPro" id="IPR011032">
    <property type="entry name" value="GroES-like_sf"/>
</dbReference>
<dbReference type="GO" id="GO:0016491">
    <property type="term" value="F:oxidoreductase activity"/>
    <property type="evidence" value="ECO:0007669"/>
    <property type="project" value="UniProtKB-KW"/>
</dbReference>
<dbReference type="EMBL" id="AGNL01019963">
    <property type="protein sequence ID" value="EJK61459.1"/>
    <property type="molecule type" value="Genomic_DNA"/>
</dbReference>
<keyword evidence="1" id="KW-0560">Oxidoreductase</keyword>
<keyword evidence="5" id="KW-1185">Reference proteome</keyword>
<dbReference type="InterPro" id="IPR013154">
    <property type="entry name" value="ADH-like_N"/>
</dbReference>
<accession>K0S938</accession>
<reference evidence="4 5" key="1">
    <citation type="journal article" date="2012" name="Genome Biol.">
        <title>Genome and low-iron response of an oceanic diatom adapted to chronic iron limitation.</title>
        <authorList>
            <person name="Lommer M."/>
            <person name="Specht M."/>
            <person name="Roy A.S."/>
            <person name="Kraemer L."/>
            <person name="Andreson R."/>
            <person name="Gutowska M.A."/>
            <person name="Wolf J."/>
            <person name="Bergner S.V."/>
            <person name="Schilhabel M.B."/>
            <person name="Klostermeier U.C."/>
            <person name="Beiko R.G."/>
            <person name="Rosenstiel P."/>
            <person name="Hippler M."/>
            <person name="Laroche J."/>
        </authorList>
    </citation>
    <scope>NUCLEOTIDE SEQUENCE [LARGE SCALE GENOMIC DNA]</scope>
    <source>
        <strain evidence="4 5">CCMP1005</strain>
    </source>
</reference>
<name>K0S938_THAOC</name>
<dbReference type="AlphaFoldDB" id="K0S938"/>
<feature type="compositionally biased region" description="Basic residues" evidence="2">
    <location>
        <begin position="179"/>
        <end position="191"/>
    </location>
</feature>
<dbReference type="InterPro" id="IPR036291">
    <property type="entry name" value="NAD(P)-bd_dom_sf"/>
</dbReference>
<feature type="compositionally biased region" description="Basic residues" evidence="2">
    <location>
        <begin position="1"/>
        <end position="16"/>
    </location>
</feature>
<evidence type="ECO:0000313" key="5">
    <source>
        <dbReference type="Proteomes" id="UP000266841"/>
    </source>
</evidence>
<evidence type="ECO:0000259" key="3">
    <source>
        <dbReference type="SMART" id="SM00829"/>
    </source>
</evidence>
<feature type="domain" description="Enoyl reductase (ER)" evidence="3">
    <location>
        <begin position="264"/>
        <end position="588"/>
    </location>
</feature>